<evidence type="ECO:0000313" key="5">
    <source>
        <dbReference type="EMBL" id="CAB41922.1"/>
    </source>
</evidence>
<dbReference type="InterPro" id="IPR052035">
    <property type="entry name" value="ZnF_BED_domain_contain"/>
</dbReference>
<reference evidence="5" key="2">
    <citation type="submission" date="1999-05" db="EMBL/GenBank/DDBJ databases">
        <authorList>
            <person name="EU Arabidopsis sequencing project"/>
        </authorList>
    </citation>
    <scope>NUCLEOTIDE SEQUENCE</scope>
</reference>
<reference key="1">
    <citation type="journal article" date="1999" name="Nature">
        <title>Sequence and analysis of chromosome 4 of the plant Arabidopsis thaliana.</title>
        <authorList>
            <consortium name="EU"/>
            <consortium name="CSHL and WU Arabidopsis Sequencing Project"/>
            <person name="Mayer K."/>
            <person name="Schuller C."/>
            <person name="Wambutt R."/>
            <person name="Murphy G."/>
            <person name="Volckaert G."/>
            <person name="Pohl T."/>
            <person name="Dusterhoft A."/>
            <person name="Stiekema W."/>
            <person name="Entian K.D."/>
            <person name="Terryn N."/>
            <person name="Harris B."/>
            <person name="Ansorge W."/>
            <person name="Brandt P."/>
            <person name="Grivell L."/>
            <person name="Rieger M."/>
            <person name="Weichselgartner M."/>
            <person name="de Simone V."/>
            <person name="Obermaier B."/>
            <person name="Mache R."/>
            <person name="Muller M."/>
            <person name="Kreis M."/>
            <person name="Delseny M."/>
            <person name="Puigdomenech P."/>
            <person name="Watson M."/>
            <person name="Schmidtheini T."/>
            <person name="Reichert B."/>
            <person name="Portatelle D."/>
            <person name="Perez-Alonso M."/>
            <person name="Boutry M."/>
            <person name="Bancroft I."/>
            <person name="Vos P."/>
            <person name="Hoheisel J."/>
            <person name="Zimmermann W."/>
            <person name="Wedler H."/>
            <person name="Ridley P."/>
            <person name="Langham S.A."/>
            <person name="McCullagh B."/>
            <person name="Bilham L."/>
            <person name="Robben J."/>
            <person name="Van der Schueren J."/>
            <person name="Grymonprez B."/>
            <person name="Chuang Y.J."/>
            <person name="Vandenbussche F."/>
            <person name="Braeken M."/>
            <person name="Weltjens I."/>
            <person name="Voet M."/>
            <person name="Bastiaens I."/>
            <person name="Aert R."/>
            <person name="Defoor E."/>
            <person name="Weitzenegger T."/>
            <person name="Bothe G."/>
            <person name="Ramsperger U."/>
            <person name="Hilbert H."/>
            <person name="Braun M."/>
            <person name="Holzer E."/>
            <person name="Brandt A."/>
            <person name="Peters S."/>
            <person name="van Staveren M."/>
            <person name="Dirske W."/>
            <person name="Mooijman P."/>
            <person name="Klein Lankhorst R."/>
            <person name="Rose M."/>
            <person name="Hauf J."/>
            <person name="Kotter P."/>
            <person name="Berneiser S."/>
            <person name="Hempel S."/>
            <person name="Feldpausch M."/>
            <person name="Lamberth S."/>
            <person name="Van den Daele H."/>
            <person name="De Keyser A."/>
            <person name="Buysshaert C."/>
            <person name="Gielen J."/>
            <person name="Villarroel R."/>
            <person name="De Clercq R."/>
            <person name="Van Montagu M."/>
            <person name="Rogers J."/>
            <person name="Cronin A."/>
            <person name="Quail M."/>
            <person name="Bray-Allen S."/>
            <person name="Clark L."/>
            <person name="Doggett J."/>
            <person name="Hall S."/>
            <person name="Kay M."/>
            <person name="Lennard N."/>
            <person name="McLay K."/>
            <person name="Mayes R."/>
            <person name="Pettett A."/>
            <person name="Rajandream M.A."/>
            <person name="Lyne M."/>
            <person name="Benes V."/>
            <person name="Rechmann S."/>
            <person name="Borkova D."/>
            <person name="Blocker H."/>
            <person name="Scharfe M."/>
            <person name="Grimm M."/>
            <person name="Lohnert T.H."/>
            <person name="Dose S."/>
            <person name="de Haan M."/>
            <person name="Maarse A."/>
            <person name="Schafer M."/>
            <person name="Muller-Auer S."/>
            <person name="Gabel C."/>
            <person name="Fuchs M."/>
            <person name="Fartmann B."/>
            <person name="Granderath K."/>
            <person name="Dauner D."/>
            <person name="Herzl A."/>
            <person name="Neumann S."/>
            <person name="Argiriou A."/>
            <person name="Vitale D."/>
            <person name="Liguori R."/>
            <person name="Piravandi E."/>
            <person name="Massenet O."/>
            <person name="Quigley F."/>
            <person name="Clabauld G."/>
            <person name="Mundlein A."/>
            <person name="Felber R."/>
            <person name="Schnabl S."/>
            <person name="Hiller R."/>
            <person name="Schmidt W."/>
            <person name="Lecharny A."/>
            <person name="Aubourg S."/>
            <person name="Chefdor F."/>
            <person name="Cooke R."/>
            <person name="Berger C."/>
            <person name="Montfort A."/>
            <person name="Casacuberta E."/>
            <person name="Gibbons T."/>
            <person name="Weber N."/>
            <person name="Vandenbol M."/>
            <person name="Bargues M."/>
            <person name="Terol J."/>
            <person name="Torres A."/>
            <person name="Perez-Perez A."/>
            <person name="Purnelle B."/>
            <person name="Bent E."/>
            <person name="Johnson S."/>
            <person name="Tacon D."/>
            <person name="Jesse T."/>
            <person name="Heijnen L."/>
            <person name="Schwarz S."/>
            <person name="Scholler P."/>
            <person name="Heber S."/>
            <person name="Francs P."/>
            <person name="Bielke C."/>
            <person name="Frishman D."/>
            <person name="Haase D."/>
            <person name="Lemcke K."/>
            <person name="Mewes H.W."/>
            <person name="Stocker S."/>
            <person name="Zaccaria P."/>
            <person name="Bevan M."/>
            <person name="Wilson R.K."/>
            <person name="de la Bastide M."/>
            <person name="Habermann K."/>
            <person name="Parnell L."/>
            <person name="Dedhia N."/>
            <person name="Gnoj L."/>
            <person name="Schutz K."/>
            <person name="Huang E."/>
            <person name="Spiegel L."/>
            <person name="Sehkon M."/>
            <person name="Murray J."/>
            <person name="Sheet P."/>
            <person name="Cordes M."/>
            <person name="Abu-Threideh J."/>
            <person name="Stoneking T."/>
            <person name="Kalicki J."/>
            <person name="Graves T."/>
            <person name="Harmon G."/>
            <person name="Edwards J."/>
            <person name="Latreille P."/>
            <person name="Courtney L."/>
            <person name="Cloud J."/>
            <person name="Abbott A."/>
            <person name="Scott K."/>
            <person name="Johnson D."/>
            <person name="Minx P."/>
            <person name="Bentley D."/>
            <person name="Fulton B."/>
            <person name="Miller N."/>
            <person name="Greco T."/>
            <person name="Kemp K."/>
            <person name="Kramer J."/>
            <person name="Fulton L."/>
            <person name="Mardis E."/>
            <person name="Dante M."/>
            <person name="Pepin K."/>
            <person name="Hillier L."/>
            <person name="Nelson J."/>
            <person name="Spieth J."/>
            <person name="Ryan E."/>
            <person name="Andrews S."/>
            <person name="Geisel C."/>
            <person name="Layman D."/>
            <person name="Du H."/>
            <person name="Ali J."/>
            <person name="Berghoff A."/>
            <person name="Jones K."/>
            <person name="Drone K."/>
            <person name="Cotton M."/>
            <person name="Joshu C."/>
            <person name="Antonoiu B."/>
            <person name="Zidanic M."/>
            <person name="Strong C."/>
            <person name="Sun H."/>
            <person name="Lamar B."/>
            <person name="Yordan C."/>
            <person name="Ma P."/>
            <person name="Zhong J."/>
            <person name="Preston R."/>
            <person name="Vil D."/>
            <person name="Shekher M."/>
            <person name="Matero A."/>
            <person name="Shah R."/>
            <person name="Swaby I.K."/>
            <person name="O'Shaughnessy A."/>
            <person name="Rodriguez M."/>
            <person name="Hoffmann J."/>
            <person name="Till S."/>
            <person name="Granat S."/>
            <person name="Shohdy N."/>
            <person name="Hasegawa A."/>
            <person name="Hameed A."/>
            <person name="Lodhi M."/>
            <person name="Johnson A."/>
            <person name="Chen E."/>
            <person name="Marra M."/>
            <person name="Martienssen R."/>
            <person name="McCombie W.R."/>
        </authorList>
    </citation>
    <scope>NUCLEOTIDE SEQUENCE [LARGE SCALE GENOMIC DNA]</scope>
    <source>
        <strain>cv. Columbia</strain>
    </source>
</reference>
<feature type="domain" description="HAT C-terminal dimerisation" evidence="3">
    <location>
        <begin position="696"/>
        <end position="744"/>
    </location>
</feature>
<dbReference type="Pfam" id="PF05699">
    <property type="entry name" value="Dimer_Tnp_hAT"/>
    <property type="match status" value="1"/>
</dbReference>
<feature type="compositionally biased region" description="Basic and acidic residues" evidence="2">
    <location>
        <begin position="153"/>
        <end position="166"/>
    </location>
</feature>
<feature type="domain" description="hAT-like transposase RNase-H fold" evidence="4">
    <location>
        <begin position="547"/>
        <end position="645"/>
    </location>
</feature>
<proteinExistence type="predicted"/>
<feature type="region of interest" description="Disordered" evidence="2">
    <location>
        <begin position="146"/>
        <end position="195"/>
    </location>
</feature>
<dbReference type="InterPro" id="IPR008906">
    <property type="entry name" value="HATC_C_dom"/>
</dbReference>
<evidence type="ECO:0000259" key="3">
    <source>
        <dbReference type="Pfam" id="PF05699"/>
    </source>
</evidence>
<name>Q9SVR5_ARATH</name>
<evidence type="ECO:0000256" key="1">
    <source>
        <dbReference type="ARBA" id="ARBA00023125"/>
    </source>
</evidence>
<protein>
    <submittedName>
        <fullName evidence="6">Uncharacterized protein AT4g13120</fullName>
    </submittedName>
    <submittedName>
        <fullName evidence="5">Uncharacterized protein F17N18.10</fullName>
    </submittedName>
</protein>
<gene>
    <name evidence="5" type="primary">F17N18.10</name>
    <name evidence="6" type="ordered locus">At4g13120</name>
</gene>
<keyword evidence="1" id="KW-0238">DNA-binding</keyword>
<dbReference type="GO" id="GO:0046983">
    <property type="term" value="F:protein dimerization activity"/>
    <property type="evidence" value="ECO:0007669"/>
    <property type="project" value="InterPro"/>
</dbReference>
<accession>Q9SVR5</accession>
<reference evidence="6" key="4">
    <citation type="submission" date="2000-03" db="EMBL/GenBank/DDBJ databases">
        <authorList>
            <person name="Pohl T."/>
            <person name="Weizenegger T."/>
            <person name="Mewes H.W."/>
            <person name="Lemcke K."/>
            <person name="Mayer K.F.X."/>
        </authorList>
    </citation>
    <scope>NUCLEOTIDE SEQUENCE</scope>
</reference>
<dbReference type="SUPFAM" id="SSF53098">
    <property type="entry name" value="Ribonuclease H-like"/>
    <property type="match status" value="1"/>
</dbReference>
<feature type="compositionally biased region" description="Basic and acidic residues" evidence="2">
    <location>
        <begin position="184"/>
        <end position="195"/>
    </location>
</feature>
<dbReference type="PIR" id="E85141">
    <property type="entry name" value="E85141"/>
</dbReference>
<evidence type="ECO:0000313" key="6">
    <source>
        <dbReference type="EMBL" id="CAB78354.1"/>
    </source>
</evidence>
<dbReference type="PANTHER" id="PTHR46481">
    <property type="entry name" value="ZINC FINGER BED DOMAIN-CONTAINING PROTEIN 4"/>
    <property type="match status" value="1"/>
</dbReference>
<dbReference type="EMBL" id="AL049751">
    <property type="protein sequence ID" value="CAB41922.1"/>
    <property type="molecule type" value="Genomic_DNA"/>
</dbReference>
<feature type="non-terminal residue" evidence="5">
    <location>
        <position position="770"/>
    </location>
</feature>
<sequence length="770" mass="87924">MHKRLEELLDFKLMQKESDYLLRVRFFSPTLIMIIINLTEPNRTEPEVEVRFSFRFGSVYNRTNRNETTKMSKPDFKTLGFSFFSSNFETCGGVSSPSRPSPSKLSSTVTVLRALDSDQPTLISPDMSSPSSHANNNDLLNEEVKVQTSVGKKRTETQRSSSDHQLKPRKKLSQSSDIRQYFVPKDDDKESTNRTRNDIGRCELFKAYQESSEDKALTSGNPTSLKCDQDEFIRTVSEMIVLSGLPFSFVESEGFRRFCHNVIPMYEDVSRQTVAKDIAVIYLQEKSFLKVMFSVNKMRVSLTTDIWEAPTTSSSYMVVTAYWIDANWELQKRIISFKPVLDKKGETIARRLIECLDEWGIEKVFTVTVNNAEGNDHEALTLFQDAMRLKGANALVKDGDFLRMRCCGHIVNLLVKDSMEHVSDSIVAVRNAVKYVQSSLSRIKSFEFRIETGKVPKGNLSLDSVTEWNSTYLMLVAALKLRVAFDKMLGEDKLYGKYFLEIEEETGEKRVGPPVSATWDEVERLVTFLGIFFNCTVESSERKAAASSKGYSEIATIDWNLIKLSNNVDEEVRKEATSIKDKFEKYWDGLININPLVIVASVFDPRKKMKFTSLCFDRLHGKDSLESKNLTLSITSVMRHLYEEYTIMLDKQSQSDDAAIQSDHRGSEQSGECDGYISSDYLYKEMINEMRKEQAELARDVLAIQMSSFAHESAFCTSGRVLDPYRSSLTPYTTEALICTQQWLRTSLQSEPPLANLEQMFEELDFQESL</sequence>
<reference evidence="5" key="3">
    <citation type="submission" date="1999-05" db="EMBL/GenBank/DDBJ databases">
        <authorList>
            <person name="Bevan M."/>
            <person name="Pohl T."/>
            <person name="Weizenegger T."/>
            <person name="Bancroft I."/>
            <person name="Mewes H.W."/>
            <person name="Mayer K.F.X."/>
            <person name="Mannhaupt G."/>
            <person name="Schueller C."/>
        </authorList>
    </citation>
    <scope>NUCLEOTIDE SEQUENCE</scope>
</reference>
<evidence type="ECO:0000259" key="4">
    <source>
        <dbReference type="Pfam" id="PF14372"/>
    </source>
</evidence>
<organism evidence="5">
    <name type="scientific">Arabidopsis thaliana</name>
    <name type="common">Mouse-ear cress</name>
    <dbReference type="NCBI Taxonomy" id="3702"/>
    <lineage>
        <taxon>Eukaryota</taxon>
        <taxon>Viridiplantae</taxon>
        <taxon>Streptophyta</taxon>
        <taxon>Embryophyta</taxon>
        <taxon>Tracheophyta</taxon>
        <taxon>Spermatophyta</taxon>
        <taxon>Magnoliopsida</taxon>
        <taxon>eudicotyledons</taxon>
        <taxon>Gunneridae</taxon>
        <taxon>Pentapetalae</taxon>
        <taxon>rosids</taxon>
        <taxon>malvids</taxon>
        <taxon>Brassicales</taxon>
        <taxon>Brassicaceae</taxon>
        <taxon>Camelineae</taxon>
        <taxon>Arabidopsis</taxon>
    </lineage>
</organism>
<dbReference type="PIR" id="T07692">
    <property type="entry name" value="T07692"/>
</dbReference>
<dbReference type="PANTHER" id="PTHR46481:SF2">
    <property type="entry name" value="BED-TYPE DOMAIN-CONTAINING PROTEIN"/>
    <property type="match status" value="1"/>
</dbReference>
<dbReference type="AlphaFoldDB" id="Q9SVR5"/>
<evidence type="ECO:0000256" key="2">
    <source>
        <dbReference type="SAM" id="MobiDB-lite"/>
    </source>
</evidence>
<dbReference type="Pfam" id="PF14372">
    <property type="entry name" value="hAT-like_RNase-H"/>
    <property type="match status" value="1"/>
</dbReference>
<dbReference type="InterPro" id="IPR012337">
    <property type="entry name" value="RNaseH-like_sf"/>
</dbReference>
<dbReference type="EMBL" id="AL161535">
    <property type="protein sequence ID" value="CAB78354.1"/>
    <property type="molecule type" value="Genomic_DNA"/>
</dbReference>
<dbReference type="GO" id="GO:0003677">
    <property type="term" value="F:DNA binding"/>
    <property type="evidence" value="ECO:0007669"/>
    <property type="project" value="UniProtKB-KW"/>
</dbReference>
<dbReference type="InterPro" id="IPR025525">
    <property type="entry name" value="hAT-like_transposase_RNase-H"/>
</dbReference>